<dbReference type="OrthoDB" id="289314at2759"/>
<dbReference type="InterPro" id="IPR016024">
    <property type="entry name" value="ARM-type_fold"/>
</dbReference>
<dbReference type="EMBL" id="KB822721">
    <property type="protein sequence ID" value="ETN39727.1"/>
    <property type="molecule type" value="Genomic_DNA"/>
</dbReference>
<evidence type="ECO:0000259" key="4">
    <source>
        <dbReference type="Pfam" id="PF25150"/>
    </source>
</evidence>
<feature type="domain" description="DUF2428" evidence="3">
    <location>
        <begin position="626"/>
        <end position="850"/>
    </location>
</feature>
<evidence type="ECO:0000259" key="3">
    <source>
        <dbReference type="Pfam" id="PF10350"/>
    </source>
</evidence>
<dbReference type="Proteomes" id="UP000030752">
    <property type="component" value="Unassembled WGS sequence"/>
</dbReference>
<dbReference type="RefSeq" id="XP_008718512.1">
    <property type="nucleotide sequence ID" value="XM_008720290.1"/>
</dbReference>
<evidence type="ECO:0000256" key="1">
    <source>
        <dbReference type="ARBA" id="ARBA00010409"/>
    </source>
</evidence>
<comment type="similarity">
    <text evidence="1">Belongs to the THADA family.</text>
</comment>
<dbReference type="InterPro" id="IPR019442">
    <property type="entry name" value="THADA/TRM732_DUF2428"/>
</dbReference>
<dbReference type="InParanoid" id="W2RTE7"/>
<dbReference type="InterPro" id="IPR051954">
    <property type="entry name" value="tRNA_methyltransferase_THADA"/>
</dbReference>
<dbReference type="SUPFAM" id="SSF48371">
    <property type="entry name" value="ARM repeat"/>
    <property type="match status" value="2"/>
</dbReference>
<dbReference type="STRING" id="1220924.W2RTE7"/>
<dbReference type="GO" id="GO:0005829">
    <property type="term" value="C:cytosol"/>
    <property type="evidence" value="ECO:0007669"/>
    <property type="project" value="TreeGrafter"/>
</dbReference>
<dbReference type="PANTHER" id="PTHR14387">
    <property type="entry name" value="THADA/DEATH RECEPTOR INTERACTING PROTEIN"/>
    <property type="match status" value="1"/>
</dbReference>
<gene>
    <name evidence="6" type="ORF">HMPREF1541_05953</name>
</gene>
<dbReference type="GeneID" id="19973292"/>
<dbReference type="GO" id="GO:0030488">
    <property type="term" value="P:tRNA methylation"/>
    <property type="evidence" value="ECO:0007669"/>
    <property type="project" value="TreeGrafter"/>
</dbReference>
<feature type="domain" description="tRNA (32-2'-O)-methyltransferase regulator THADA-like TPR repeats region" evidence="4">
    <location>
        <begin position="269"/>
        <end position="481"/>
    </location>
</feature>
<dbReference type="VEuPathDB" id="FungiDB:HMPREF1541_05953"/>
<sequence>MEQINAALAHNGPLEQQLLSSLARRSLRDHLQRDDHPIAVADLQLLWKTLSGSVVTPNTSDSYLAAACNSVSVFLLTASKAPQEAVRSFVESSSVWNEGYHCVKYAFSCGKTKPPLQVLESLAHLLKEHSDQPTASKLLFDSASSMVSTVLTDEPEGCLKASCISLSCFCKKTTLLSELNSVITASLEKNTAVWKQRQFLYNAPASPTDGYTSLQTLFLALLFAITSLETRSAALKLFAQLCSNDGASEQAAQVLEHYIRYNQGSLSDFADNVLPVILDSATQFRTFLDLYSPDKLQSESRLILYLAVLKVGRLKSFVSEDDLPSILNHGLKHHVVAFDVDDDSYRCFRVLLQAGNGGIRLRAYDLITASFATKATIPAGVLRCLNDCLRYLHDDNDAYERGELLGITRRFLKRLDTSYTSFGKLHSSSKLSDSEVVRMGEYEAFLTQLSRFLSNELETGVSYQRHVLALQTFQLLLRVSYRAWTTNQLLHSRIEALILDAYDDVRALSASLLSSIYRGNTTSAELLDLSLVTKVVSLAADSCRQDHADAAGRMLAVARSVKPANQNHSAHAAAASSSNSMALLTKLENHLNTSQELRSDSLFPLHAYILGLVHIHGVFAIEESEISRVLHICTQIWLLTQPQLCIDSPETGTEDMEDEVIRGPKDLLAYTWRALRDSSLLLQTLMKWDQIHFEEIGALCLEQLTRLRHRGAFSTVAQTFALCCEKARSHPDENIRRLISKWYENALAEIDVQARKVTRRSAGLPAMFNAILSPDDARFFATAMSALKQKASLAVSEEESARAEQSLPQVHALNCLKDIINHSKFRSITEPYSSEMIELAADKLSSDLWAIRNCGLMLLRACMTRLNHKTIDTSPISHDPGSRSSPTKSPIDVAIQLLEDLRGDVFTTEHSSRGSEKTFAALDLVRHVGSSREHDRSIRDLIRPHLGSSIWAIRDHAARVLAVRVAPGDEWSAIAIEYAMTPSLTENELHGRLLFLRYSLDIVLQQVCSSDLKRIVRSTRLVLEQIAQRRQFRNVSPFSEAAMLDIVNIVLRSYLVRGSSDEMKSMALALLEPNLEVCCPTSFYRQRRMVLLLNCFLLNGQGQDSLLDDVCCIASADLDDAWCLAEYLEHLVSTLHENSRNPALAEALVHIISDLPISASLGLLMTIVATCLEVSKIELAPKAARALLQRCTSITDSQSRQFLNAVIRLQAALFSILDLDDSEPMSTPLLRTLVNNLSVAAHDELEFPTRLNAAHAVSSCIELVLGRRHRPQSCADPEIPLHLLMILYDELNDDDEEIREVAQSTALKAFAILRGGDSSAIRLCALSARQLLLRLLPQSYGNNPAFLSLAMSRVVGVPAVEVHHGSNLFNRSLGDRVGRVLTGMNNLFAEERQNLYVDELQEIADWSCTLQECNDKAFSPNLWSEAARWSVTGIEYLRSTPSIRSGGSEGLKTVGLTFNSDILELCMRVIHLSKALVSFNVKAADQASAQEVMALREALVSQLSAWQRTLHKTHAHPLLAATICNNG</sequence>
<proteinExistence type="inferred from homology"/>
<evidence type="ECO:0000313" key="7">
    <source>
        <dbReference type="Proteomes" id="UP000030752"/>
    </source>
</evidence>
<reference evidence="6 7" key="1">
    <citation type="submission" date="2013-03" db="EMBL/GenBank/DDBJ databases">
        <title>The Genome Sequence of Phialophora europaea CBS 101466.</title>
        <authorList>
            <consortium name="The Broad Institute Genomics Platform"/>
            <person name="Cuomo C."/>
            <person name="de Hoog S."/>
            <person name="Gorbushina A."/>
            <person name="Walker B."/>
            <person name="Young S.K."/>
            <person name="Zeng Q."/>
            <person name="Gargeya S."/>
            <person name="Fitzgerald M."/>
            <person name="Haas B."/>
            <person name="Abouelleil A."/>
            <person name="Allen A.W."/>
            <person name="Alvarado L."/>
            <person name="Arachchi H.M."/>
            <person name="Berlin A.M."/>
            <person name="Chapman S.B."/>
            <person name="Gainer-Dewar J."/>
            <person name="Goldberg J."/>
            <person name="Griggs A."/>
            <person name="Gujja S."/>
            <person name="Hansen M."/>
            <person name="Howarth C."/>
            <person name="Imamovic A."/>
            <person name="Ireland A."/>
            <person name="Larimer J."/>
            <person name="McCowan C."/>
            <person name="Murphy C."/>
            <person name="Pearson M."/>
            <person name="Poon T.W."/>
            <person name="Priest M."/>
            <person name="Roberts A."/>
            <person name="Saif S."/>
            <person name="Shea T."/>
            <person name="Sisk P."/>
            <person name="Sykes S."/>
            <person name="Wortman J."/>
            <person name="Nusbaum C."/>
            <person name="Birren B."/>
        </authorList>
    </citation>
    <scope>NUCLEOTIDE SEQUENCE [LARGE SCALE GENOMIC DNA]</scope>
    <source>
        <strain evidence="6 7">CBS 101466</strain>
    </source>
</reference>
<evidence type="ECO:0000256" key="2">
    <source>
        <dbReference type="ARBA" id="ARBA00022694"/>
    </source>
</evidence>
<dbReference type="InterPro" id="IPR056843">
    <property type="entry name" value="THADA-like_TPR"/>
</dbReference>
<dbReference type="Pfam" id="PF10350">
    <property type="entry name" value="DUF2428"/>
    <property type="match status" value="1"/>
</dbReference>
<dbReference type="Pfam" id="PF26523">
    <property type="entry name" value="Trm732_C"/>
    <property type="match status" value="1"/>
</dbReference>
<dbReference type="Pfam" id="PF25150">
    <property type="entry name" value="TPR_Trm732"/>
    <property type="match status" value="1"/>
</dbReference>
<evidence type="ECO:0000259" key="5">
    <source>
        <dbReference type="Pfam" id="PF25151"/>
    </source>
</evidence>
<dbReference type="FunCoup" id="W2RTE7">
    <property type="interactions" value="27"/>
</dbReference>
<accession>W2RTE7</accession>
<organism evidence="6 7">
    <name type="scientific">Cyphellophora europaea (strain CBS 101466)</name>
    <name type="common">Phialophora europaea</name>
    <dbReference type="NCBI Taxonomy" id="1220924"/>
    <lineage>
        <taxon>Eukaryota</taxon>
        <taxon>Fungi</taxon>
        <taxon>Dikarya</taxon>
        <taxon>Ascomycota</taxon>
        <taxon>Pezizomycotina</taxon>
        <taxon>Eurotiomycetes</taxon>
        <taxon>Chaetothyriomycetidae</taxon>
        <taxon>Chaetothyriales</taxon>
        <taxon>Cyphellophoraceae</taxon>
        <taxon>Cyphellophora</taxon>
    </lineage>
</organism>
<feature type="domain" description="tRNA (32-2'-O)-methyltransferase regulator THADA-like C-terminal TPR repeats region" evidence="5">
    <location>
        <begin position="852"/>
        <end position="997"/>
    </location>
</feature>
<name>W2RTE7_CYPE1</name>
<dbReference type="HOGENOM" id="CLU_001011_1_0_1"/>
<dbReference type="eggNOG" id="KOG1810">
    <property type="taxonomic scope" value="Eukaryota"/>
</dbReference>
<protein>
    <submittedName>
        <fullName evidence="6">Uncharacterized protein</fullName>
    </submittedName>
</protein>
<dbReference type="PANTHER" id="PTHR14387:SF0">
    <property type="entry name" value="DUF2428 DOMAIN-CONTAINING PROTEIN"/>
    <property type="match status" value="1"/>
</dbReference>
<keyword evidence="7" id="KW-1185">Reference proteome</keyword>
<dbReference type="Pfam" id="PF25151">
    <property type="entry name" value="TPR_Trm732_C"/>
    <property type="match status" value="1"/>
</dbReference>
<evidence type="ECO:0000313" key="6">
    <source>
        <dbReference type="EMBL" id="ETN39727.1"/>
    </source>
</evidence>
<dbReference type="InterPro" id="IPR056842">
    <property type="entry name" value="THADA-like_TPR_C"/>
</dbReference>
<keyword evidence="2" id="KW-0819">tRNA processing</keyword>